<protein>
    <recommendedName>
        <fullName evidence="4">DNA-directed RNA polymerase specialized sigma24 family protein</fullName>
    </recommendedName>
</protein>
<keyword evidence="3" id="KW-1185">Reference proteome</keyword>
<name>A0ABU2NUC4_9ACTN</name>
<feature type="compositionally biased region" description="Basic and acidic residues" evidence="1">
    <location>
        <begin position="1"/>
        <end position="11"/>
    </location>
</feature>
<dbReference type="EMBL" id="JAVREQ010000014">
    <property type="protein sequence ID" value="MDT0380320.1"/>
    <property type="molecule type" value="Genomic_DNA"/>
</dbReference>
<sequence>MQHHDHDEHAPGDGGSGPVGAPAVAVADAEAALVEHYPHLVRLAYLVLPAEMGRHRRVLAAHRAVQRALPRGARRRRSRAVPSSGPRGGAADRAYGEVRAAVLRGALRQARQAPRAGRAGEARRRGRRLRPGLPLVWGLRLFPSAAGPEEAALDRELANLSPGGRAAFVLRHLEGLSEPDVRALLHAAGDADAQAACAAAHRLGRERDGASALLASAEFDSHAVQTRPTDLLRRRALARTAMLAAGALLLALVAVPLTGDGTSGPGTEPVAGPAAPGREGPVGARIAPAELRRTPAEYWADTSRVDFGAWPARGDRTGDAALLGRALDAWAVAGAGDKGSGTGEDGDVRVAVTPGTSAAAPPDPPQLLFAGEVEGAAVVLLHDGRRLARYTEGPDASRPMLTIARADDADVTTAAAVVVHRTATSLRYLTAPWIAGTATLDLLDPDGAPERLARSEAGVTGSLPVPRAGGCTRRPVLWLRSSERIVESHAFLVTDLGEVTPAHLTYTPPPESGQPARAPREAVSAEARRVWARGACALGDLRDSGVRAVYNWEFGRQELPRGAGRAAWVCRRTDTWAGRASVSVRFLPPAREVSDPGREVAVAEDTALCSRFGQHLVARTTWRAPDDEPYLLVAGSREVTGLRVTGEVRAARDGRYLAVPLDGDDTPSGTRVTARLTDGTTLRPLP</sequence>
<feature type="region of interest" description="Disordered" evidence="1">
    <location>
        <begin position="68"/>
        <end position="93"/>
    </location>
</feature>
<comment type="caution">
    <text evidence="2">The sequence shown here is derived from an EMBL/GenBank/DDBJ whole genome shotgun (WGS) entry which is preliminary data.</text>
</comment>
<dbReference type="Proteomes" id="UP001183414">
    <property type="component" value="Unassembled WGS sequence"/>
</dbReference>
<accession>A0ABU2NUC4</accession>
<proteinExistence type="predicted"/>
<evidence type="ECO:0000256" key="1">
    <source>
        <dbReference type="SAM" id="MobiDB-lite"/>
    </source>
</evidence>
<evidence type="ECO:0000313" key="2">
    <source>
        <dbReference type="EMBL" id="MDT0380320.1"/>
    </source>
</evidence>
<organism evidence="2 3">
    <name type="scientific">Streptomyces hazeniae</name>
    <dbReference type="NCBI Taxonomy" id="3075538"/>
    <lineage>
        <taxon>Bacteria</taxon>
        <taxon>Bacillati</taxon>
        <taxon>Actinomycetota</taxon>
        <taxon>Actinomycetes</taxon>
        <taxon>Kitasatosporales</taxon>
        <taxon>Streptomycetaceae</taxon>
        <taxon>Streptomyces</taxon>
    </lineage>
</organism>
<feature type="region of interest" description="Disordered" evidence="1">
    <location>
        <begin position="1"/>
        <end position="21"/>
    </location>
</feature>
<feature type="region of interest" description="Disordered" evidence="1">
    <location>
        <begin position="667"/>
        <end position="686"/>
    </location>
</feature>
<dbReference type="RefSeq" id="WP_311674085.1">
    <property type="nucleotide sequence ID" value="NZ_JAVREQ010000014.1"/>
</dbReference>
<feature type="region of interest" description="Disordered" evidence="1">
    <location>
        <begin position="263"/>
        <end position="282"/>
    </location>
</feature>
<reference evidence="3" key="1">
    <citation type="submission" date="2023-07" db="EMBL/GenBank/DDBJ databases">
        <title>30 novel species of actinomycetes from the DSMZ collection.</title>
        <authorList>
            <person name="Nouioui I."/>
        </authorList>
    </citation>
    <scope>NUCLEOTIDE SEQUENCE [LARGE SCALE GENOMIC DNA]</scope>
    <source>
        <strain evidence="3">DSM 42041</strain>
    </source>
</reference>
<evidence type="ECO:0008006" key="4">
    <source>
        <dbReference type="Google" id="ProtNLM"/>
    </source>
</evidence>
<evidence type="ECO:0000313" key="3">
    <source>
        <dbReference type="Proteomes" id="UP001183414"/>
    </source>
</evidence>
<gene>
    <name evidence="2" type="ORF">RM572_16320</name>
</gene>